<sequence>FALHIITLTDNLDSSGENLSSVDQSFFESLNHSPLSTNTTRSEIDQHEEAGDALSKLNTPEDLINYLIYLIEHKKSVQDAFFVAKERLLSSGWCSKLDIENLNMQRDVSLSQIGTKLLQVEEKLYSEFHLSILNN</sequence>
<gene>
    <name evidence="1" type="ORF">METBISCDRAFT_8519</name>
</gene>
<feature type="non-terminal residue" evidence="1">
    <location>
        <position position="1"/>
    </location>
</feature>
<evidence type="ECO:0000313" key="2">
    <source>
        <dbReference type="Proteomes" id="UP000268321"/>
    </source>
</evidence>
<dbReference type="AlphaFoldDB" id="A0A4P9ZBG0"/>
<evidence type="ECO:0000313" key="1">
    <source>
        <dbReference type="EMBL" id="RKP29391.1"/>
    </source>
</evidence>
<keyword evidence="2" id="KW-1185">Reference proteome</keyword>
<name>A0A4P9ZBG0_9ASCO</name>
<dbReference type="EMBL" id="ML004490">
    <property type="protein sequence ID" value="RKP29391.1"/>
    <property type="molecule type" value="Genomic_DNA"/>
</dbReference>
<organism evidence="1 2">
    <name type="scientific">Metschnikowia bicuspidata</name>
    <dbReference type="NCBI Taxonomy" id="27322"/>
    <lineage>
        <taxon>Eukaryota</taxon>
        <taxon>Fungi</taxon>
        <taxon>Dikarya</taxon>
        <taxon>Ascomycota</taxon>
        <taxon>Saccharomycotina</taxon>
        <taxon>Pichiomycetes</taxon>
        <taxon>Metschnikowiaceae</taxon>
        <taxon>Metschnikowia</taxon>
    </lineage>
</organism>
<reference evidence="2" key="1">
    <citation type="journal article" date="2018" name="Nat. Microbiol.">
        <title>Leveraging single-cell genomics to expand the fungal tree of life.</title>
        <authorList>
            <person name="Ahrendt S.R."/>
            <person name="Quandt C.A."/>
            <person name="Ciobanu D."/>
            <person name="Clum A."/>
            <person name="Salamov A."/>
            <person name="Andreopoulos B."/>
            <person name="Cheng J.F."/>
            <person name="Woyke T."/>
            <person name="Pelin A."/>
            <person name="Henrissat B."/>
            <person name="Reynolds N.K."/>
            <person name="Benny G.L."/>
            <person name="Smith M.E."/>
            <person name="James T.Y."/>
            <person name="Grigoriev I.V."/>
        </authorList>
    </citation>
    <scope>NUCLEOTIDE SEQUENCE [LARGE SCALE GENOMIC DNA]</scope>
    <source>
        <strain evidence="2">Baker2002</strain>
    </source>
</reference>
<accession>A0A4P9ZBG0</accession>
<protein>
    <submittedName>
        <fullName evidence="1">Uncharacterized protein</fullName>
    </submittedName>
</protein>
<proteinExistence type="predicted"/>
<feature type="non-terminal residue" evidence="1">
    <location>
        <position position="135"/>
    </location>
</feature>
<dbReference type="Proteomes" id="UP000268321">
    <property type="component" value="Unassembled WGS sequence"/>
</dbReference>
<dbReference type="OrthoDB" id="4026192at2759"/>